<name>E0UAB5_GLOV7</name>
<organism evidence="2 3">
    <name type="scientific">Gloeothece verrucosa (strain PCC 7822)</name>
    <name type="common">Cyanothece sp. (strain PCC 7822)</name>
    <dbReference type="NCBI Taxonomy" id="497965"/>
    <lineage>
        <taxon>Bacteria</taxon>
        <taxon>Bacillati</taxon>
        <taxon>Cyanobacteriota</taxon>
        <taxon>Cyanophyceae</taxon>
        <taxon>Oscillatoriophycideae</taxon>
        <taxon>Chroococcales</taxon>
        <taxon>Aphanothecaceae</taxon>
        <taxon>Gloeothece</taxon>
        <taxon>Gloeothece verrucosa</taxon>
    </lineage>
</organism>
<evidence type="ECO:0000259" key="1">
    <source>
        <dbReference type="PROSITE" id="PS50042"/>
    </source>
</evidence>
<dbReference type="KEGG" id="cyj:Cyan7822_5548"/>
<protein>
    <submittedName>
        <fullName evidence="2">Putative transcriptional regulator, Crp/Fnr family</fullName>
    </submittedName>
</protein>
<dbReference type="Gene3D" id="2.60.120.10">
    <property type="entry name" value="Jelly Rolls"/>
    <property type="match status" value="1"/>
</dbReference>
<dbReference type="Proteomes" id="UP000008206">
    <property type="component" value="Chromosome"/>
</dbReference>
<accession>E0UAB5</accession>
<dbReference type="GO" id="GO:0005829">
    <property type="term" value="C:cytosol"/>
    <property type="evidence" value="ECO:0007669"/>
    <property type="project" value="TreeGrafter"/>
</dbReference>
<dbReference type="InterPro" id="IPR050397">
    <property type="entry name" value="Env_Response_Regulators"/>
</dbReference>
<dbReference type="InterPro" id="IPR018490">
    <property type="entry name" value="cNMP-bd_dom_sf"/>
</dbReference>
<evidence type="ECO:0000313" key="2">
    <source>
        <dbReference type="EMBL" id="ADN17420.1"/>
    </source>
</evidence>
<dbReference type="SMART" id="SM00100">
    <property type="entry name" value="cNMP"/>
    <property type="match status" value="1"/>
</dbReference>
<dbReference type="Pfam" id="PF00027">
    <property type="entry name" value="cNMP_binding"/>
    <property type="match status" value="1"/>
</dbReference>
<dbReference type="AlphaFoldDB" id="E0UAB5"/>
<feature type="domain" description="Cyclic nucleotide-binding" evidence="1">
    <location>
        <begin position="1"/>
        <end position="115"/>
    </location>
</feature>
<reference evidence="3" key="1">
    <citation type="journal article" date="2011" name="MBio">
        <title>Novel metabolic attributes of the genus Cyanothece, comprising a group of unicellular nitrogen-fixing Cyanobacteria.</title>
        <authorList>
            <person name="Bandyopadhyay A."/>
            <person name="Elvitigala T."/>
            <person name="Welsh E."/>
            <person name="Stockel J."/>
            <person name="Liberton M."/>
            <person name="Min H."/>
            <person name="Sherman L.A."/>
            <person name="Pakrasi H.B."/>
        </authorList>
    </citation>
    <scope>NUCLEOTIDE SEQUENCE [LARGE SCALE GENOMIC DNA]</scope>
    <source>
        <strain evidence="3">PCC 7822</strain>
    </source>
</reference>
<gene>
    <name evidence="2" type="ordered locus">Cyan7822_5548</name>
</gene>
<dbReference type="STRING" id="497965.Cyan7822_5548"/>
<evidence type="ECO:0000313" key="3">
    <source>
        <dbReference type="Proteomes" id="UP000008206"/>
    </source>
</evidence>
<dbReference type="HOGENOM" id="CLU_075053_16_4_3"/>
<dbReference type="SUPFAM" id="SSF51206">
    <property type="entry name" value="cAMP-binding domain-like"/>
    <property type="match status" value="1"/>
</dbReference>
<dbReference type="PANTHER" id="PTHR24567:SF74">
    <property type="entry name" value="HTH-TYPE TRANSCRIPTIONAL REGULATOR ARCR"/>
    <property type="match status" value="1"/>
</dbReference>
<dbReference type="InterPro" id="IPR000595">
    <property type="entry name" value="cNMP-bd_dom"/>
</dbReference>
<dbReference type="GO" id="GO:0003700">
    <property type="term" value="F:DNA-binding transcription factor activity"/>
    <property type="evidence" value="ECO:0007669"/>
    <property type="project" value="TreeGrafter"/>
</dbReference>
<dbReference type="CDD" id="cd00038">
    <property type="entry name" value="CAP_ED"/>
    <property type="match status" value="1"/>
</dbReference>
<dbReference type="eggNOG" id="COG0664">
    <property type="taxonomic scope" value="Bacteria"/>
</dbReference>
<proteinExistence type="predicted"/>
<dbReference type="PROSITE" id="PS50042">
    <property type="entry name" value="CNMP_BINDING_3"/>
    <property type="match status" value="1"/>
</dbReference>
<dbReference type="EMBL" id="CP002198">
    <property type="protein sequence ID" value="ADN17420.1"/>
    <property type="molecule type" value="Genomic_DNA"/>
</dbReference>
<dbReference type="InterPro" id="IPR014710">
    <property type="entry name" value="RmlC-like_jellyroll"/>
</dbReference>
<dbReference type="PANTHER" id="PTHR24567">
    <property type="entry name" value="CRP FAMILY TRANSCRIPTIONAL REGULATORY PROTEIN"/>
    <property type="match status" value="1"/>
</dbReference>
<sequence>MLLQPADTVKIFQRQPEQNFAPGEMIFEEGKEGQVMYGVIEGEVEMSLKGKVIETIRVGDVFGQGAIIHDDHLRASTAKAKTACKLAVLDREHFLFAVQQTPLFALQVMKSYSERFRQLKQTI</sequence>
<keyword evidence="3" id="KW-1185">Reference proteome</keyword>